<dbReference type="Pfam" id="PF18198">
    <property type="entry name" value="AAA_lid_11"/>
    <property type="match status" value="1"/>
</dbReference>
<feature type="coiled-coil region" evidence="12">
    <location>
        <begin position="1477"/>
        <end position="1504"/>
    </location>
</feature>
<keyword evidence="3" id="KW-0493">Microtubule</keyword>
<evidence type="ECO:0000256" key="4">
    <source>
        <dbReference type="ARBA" id="ARBA00022741"/>
    </source>
</evidence>
<dbReference type="InterPro" id="IPR041466">
    <property type="entry name" value="Dynein_AAA5_ext"/>
</dbReference>
<dbReference type="Gene3D" id="3.10.490.20">
    <property type="match status" value="1"/>
</dbReference>
<evidence type="ECO:0000256" key="11">
    <source>
        <dbReference type="ARBA" id="ARBA00023273"/>
    </source>
</evidence>
<keyword evidence="11" id="KW-0966">Cell projection</keyword>
<evidence type="ECO:0000313" key="23">
    <source>
        <dbReference type="Proteomes" id="UP000815325"/>
    </source>
</evidence>
<dbReference type="Proteomes" id="UP000815325">
    <property type="component" value="Unassembled WGS sequence"/>
</dbReference>
<dbReference type="Gene3D" id="1.10.8.1220">
    <property type="match status" value="1"/>
</dbReference>
<dbReference type="EMBL" id="MU070121">
    <property type="protein sequence ID" value="KAF5829736.1"/>
    <property type="molecule type" value="Genomic_DNA"/>
</dbReference>
<feature type="domain" description="Dynein heavy chain AAA lid" evidence="19">
    <location>
        <begin position="1814"/>
        <end position="1952"/>
    </location>
</feature>
<sequence length="2143" mass="243036">MMVPDYALIGEISLYSYGFRDGKNLARKMVATFKLCSEQLSSQDHYDYGMRAVKSVITAAGNLKRDFPSESEDVLLLRALRDVNYPKFLSHDLPLFNGIISDLFPGVIPPDVDYKVLLSGLDQACSEMNIQPAQPFVEKVIQLFETTIVRHGLMLVGPTMGGKTCCHRSLQKAMTMLNASHSDKYEKVRTVALNPKSITLGQLYGEFDDNTHEWTDGVLACYMRECSEDTKPDKKWIMFDGPVDAVWIENMNTVLDDNKKLCLVSGEIIQLSSTMTMMFEVEDLAVASPATVSRCGMVFMEPGQLGVEPLLASWLQTLPPALHAHKELLASMFRALVPEGLGFVRKSLHETVTTVDNNLVASCFNIMDALLLPWQRGVGMEPRTPNVVLPLGDTLLSWLVFCSSAHLNRIIVPTSDTVRYTYLIDCLLAAGKHILCVGETGTGKTLNVANKLLNNMPEEVVPVFLTFSARTSANQTQDMIDAKMEKKRKGVFGPPSGKKFVMFVDDLNMPQREKYFAQPPIELLRQWFDHGGWYERKPPCPFRTIIDTQFVGSMGPPGGGRNPVTNRLLRHFNFISFAEMSDQSVNRIFTTILGAFFRRYFNEEIQGMNQSLLAATIQIYNTIRTEMLPTPSKSHYTFNLRDLAKVVQGCMRADPKSTSDRKQILSLWLHECSRVFEDRLNNQADHEWFRKQQVMLLDKHFKLGYEDIVPQGRLIYGDFLIPGADPKIYKQITDMDRLVKVVEEYLEDYNSMSNAPMKLVMFLDAIEHVSRITRVMRLPLGNALLLGVGGSGRQSLTRLAAFMEDYEVYQIEVAKGYGAHEWRDDLKRVLMKCGIDGKELVFLFTDTQIVQEAFLEDINNILNSGEVPNLFQNDDLETISSAMRPLLMKDGVPVTKNAIYTLFVGRVRAYLHLVLCFSPIGDAFRQRLRMFPSLVNCCTIDWFQEWPDEALRSVAFNFYSDVELNSEAHPQLLEGVVDSCVFVHQSVERWSRVFHEQLRRSNYVTPTSYLELLGTFIRLLSDKRNEINNSRRRLEVGLQKLLSTAAQVEVMQRELKGLQPILARTSQEVDDMMVVITNDKKEADETKKTVEQQEKEANVQAANAKEIADDAQRDLDEALPALDAAVASLKNLSRNDVVEVKSLGNPPSGVKLVMEAACIMFDEKPVMVNDPNRLGKKIPNYWEPAKKLLADPGKFLESLLQYDKDNISDGIIKKVEPYILMEEFTPDAVSKVSKACTSICMWVRAMYVYHNVALQVAPKREALQNAQNELSETMKQLAEAQAKLKAVEEKMEVLQAQYMEAMGKKEGLAKQVHECTVKLQRADKLIGGLGGERIRWQATVDQLTTDLVNVVGDVVIAAGSIAYSGPFTPVFRANLLAEWTEHLHKKAVPHSEGCNLIKTLQDPVKSSNMFFSTNTIPCVNTPSHRFYMTTKLRNPHYAPEVSVKVSLLNFFVTTEGLEEQLLGTVVTQERPDLANLKSQLTVNNAKMKKELQDIEDKILHMLSNSQGNILDDEELINTLAQSKITSNEISAKVAEAEVTEKQIDETREQYRPVAVRASLLFFCISDLATVDPMYQYSLTWFISLFIRSIEEAEKSQDIKERGNNLNSYFTYALYVIVCRSLFEQHKLMFSLMLAIKILQNQNMINPQEWSRFVEPPPFDLQQSYKESAPATPLIFVLSPGADPMADLLKLADEMKFSKKFEKVSLGQGQGPKAEKLLEFGMDRGIWVCLQNCHLAVSWMPTLERIVEGIEPDKVHKDFRLWLTSMPSPDFPVTILQDGIKMTLEPPKGLKSNLLRSYNRFTDSYLMNCSKPSEWRALSFGLCLYHAVIQDRRKFGPLGWNIRYDFTDGDLNVSLAQMKEYLDLYDEIPFKVLRFLITEINYGGRVTDDKDRRLMNNLVNNFVGPDVVHPGYKFSPSGVYYTPDCTTVKDYQAHISAYPMVPRPEIFGLHDNADITCDQNETYNMFATVLSLQPRESSGQGQSQEEVIAIRAQQILDKLPRRFDVEEECHRYNGLLAVMDRSLHETVKAVKGLVVMSPELEAVTRSMYDNQVPDMWAAKAYPSLKPLSSWVNDLLDRCRFIQTWVDQGTPSVYWIPGFFFPQAFLTGTLQNYARKHSYAIDTVSFSFHIMDEIQVCPSYTITGH</sequence>
<dbReference type="InterPro" id="IPR042219">
    <property type="entry name" value="AAA_lid_11_sf"/>
</dbReference>
<protein>
    <submittedName>
        <fullName evidence="22">Dynein heavy chain and region D6 of dynein motor-domain-containing protein</fullName>
    </submittedName>
</protein>
<name>A0ABQ7G560_DUNSA</name>
<dbReference type="Gene3D" id="6.10.140.1060">
    <property type="match status" value="1"/>
</dbReference>
<accession>A0ABQ7G560</accession>
<evidence type="ECO:0000259" key="15">
    <source>
        <dbReference type="Pfam" id="PF12777"/>
    </source>
</evidence>
<evidence type="ECO:0000259" key="14">
    <source>
        <dbReference type="Pfam" id="PF12774"/>
    </source>
</evidence>
<dbReference type="Gene3D" id="1.20.1270.280">
    <property type="match status" value="1"/>
</dbReference>
<evidence type="ECO:0000256" key="9">
    <source>
        <dbReference type="ARBA" id="ARBA00023175"/>
    </source>
</evidence>
<dbReference type="SUPFAM" id="SSF52540">
    <property type="entry name" value="P-loop containing nucleoside triphosphate hydrolases"/>
    <property type="match status" value="3"/>
</dbReference>
<evidence type="ECO:0000256" key="10">
    <source>
        <dbReference type="ARBA" id="ARBA00023212"/>
    </source>
</evidence>
<evidence type="ECO:0000256" key="5">
    <source>
        <dbReference type="ARBA" id="ARBA00022840"/>
    </source>
</evidence>
<dbReference type="PANTHER" id="PTHR22878">
    <property type="entry name" value="DYNEIN HEAVY CHAIN 6, AXONEMAL-LIKE-RELATED"/>
    <property type="match status" value="1"/>
</dbReference>
<dbReference type="Pfam" id="PF12775">
    <property type="entry name" value="AAA_7"/>
    <property type="match status" value="1"/>
</dbReference>
<reference evidence="22" key="1">
    <citation type="submission" date="2017-08" db="EMBL/GenBank/DDBJ databases">
        <authorList>
            <person name="Polle J.E."/>
            <person name="Barry K."/>
            <person name="Cushman J."/>
            <person name="Schmutz J."/>
            <person name="Tran D."/>
            <person name="Hathwaick L.T."/>
            <person name="Yim W.C."/>
            <person name="Jenkins J."/>
            <person name="Mckie-Krisberg Z.M."/>
            <person name="Prochnik S."/>
            <person name="Lindquist E."/>
            <person name="Dockter R.B."/>
            <person name="Adam C."/>
            <person name="Molina H."/>
            <person name="Bunkerborg J."/>
            <person name="Jin E."/>
            <person name="Buchheim M."/>
            <person name="Magnuson J."/>
        </authorList>
    </citation>
    <scope>NUCLEOTIDE SEQUENCE</scope>
    <source>
        <strain evidence="22">CCAP 19/18</strain>
    </source>
</reference>
<dbReference type="InterPro" id="IPR004273">
    <property type="entry name" value="Dynein_heavy_D6_P-loop"/>
</dbReference>
<evidence type="ECO:0000259" key="17">
    <source>
        <dbReference type="Pfam" id="PF12781"/>
    </source>
</evidence>
<dbReference type="Pfam" id="PF18199">
    <property type="entry name" value="Dynein_C"/>
    <property type="match status" value="1"/>
</dbReference>
<feature type="coiled-coil region" evidence="12">
    <location>
        <begin position="1260"/>
        <end position="1311"/>
    </location>
</feature>
<feature type="domain" description="Dynein heavy chain C-terminal" evidence="20">
    <location>
        <begin position="1958"/>
        <end position="2132"/>
    </location>
</feature>
<dbReference type="InterPro" id="IPR043160">
    <property type="entry name" value="Dynein_C_barrel"/>
</dbReference>
<evidence type="ECO:0000256" key="8">
    <source>
        <dbReference type="ARBA" id="ARBA00023069"/>
    </source>
</evidence>
<organism evidence="22 23">
    <name type="scientific">Dunaliella salina</name>
    <name type="common">Green alga</name>
    <name type="synonym">Protococcus salinus</name>
    <dbReference type="NCBI Taxonomy" id="3046"/>
    <lineage>
        <taxon>Eukaryota</taxon>
        <taxon>Viridiplantae</taxon>
        <taxon>Chlorophyta</taxon>
        <taxon>core chlorophytes</taxon>
        <taxon>Chlorophyceae</taxon>
        <taxon>CS clade</taxon>
        <taxon>Chlamydomonadales</taxon>
        <taxon>Dunaliellaceae</taxon>
        <taxon>Dunaliella</taxon>
    </lineage>
</organism>
<evidence type="ECO:0000259" key="16">
    <source>
        <dbReference type="Pfam" id="PF12780"/>
    </source>
</evidence>
<keyword evidence="5" id="KW-0067">ATP-binding</keyword>
<feature type="domain" description="Dynein heavy chain AAA module D4" evidence="16">
    <location>
        <begin position="757"/>
        <end position="1019"/>
    </location>
</feature>
<dbReference type="Pfam" id="PF12774">
    <property type="entry name" value="AAA_6"/>
    <property type="match status" value="1"/>
</dbReference>
<keyword evidence="4" id="KW-0547">Nucleotide-binding</keyword>
<evidence type="ECO:0000256" key="6">
    <source>
        <dbReference type="ARBA" id="ARBA00023017"/>
    </source>
</evidence>
<evidence type="ECO:0000256" key="12">
    <source>
        <dbReference type="SAM" id="Coils"/>
    </source>
</evidence>
<dbReference type="InterPro" id="IPR054354">
    <property type="entry name" value="DYNC2H1-like_lid"/>
</dbReference>
<evidence type="ECO:0000313" key="22">
    <source>
        <dbReference type="EMBL" id="KAF5829736.1"/>
    </source>
</evidence>
<evidence type="ECO:0000256" key="1">
    <source>
        <dbReference type="ARBA" id="ARBA00004611"/>
    </source>
</evidence>
<dbReference type="InterPro" id="IPR027417">
    <property type="entry name" value="P-loop_NTPase"/>
</dbReference>
<feature type="domain" description="Dynein 2 heavy chain 1 cytoplasmic ATPase lid" evidence="21">
    <location>
        <begin position="604"/>
        <end position="684"/>
    </location>
</feature>
<feature type="domain" description="Dynein heavy chain coiled coil stalk" evidence="15">
    <location>
        <begin position="1033"/>
        <end position="1378"/>
    </location>
</feature>
<proteinExistence type="predicted"/>
<dbReference type="Gene3D" id="3.40.50.300">
    <property type="entry name" value="P-loop containing nucleotide triphosphate hydrolases"/>
    <property type="match status" value="4"/>
</dbReference>
<gene>
    <name evidence="22" type="ORF">DUNSADRAFT_15568</name>
</gene>
<evidence type="ECO:0000259" key="13">
    <source>
        <dbReference type="Pfam" id="PF03028"/>
    </source>
</evidence>
<dbReference type="InterPro" id="IPR024743">
    <property type="entry name" value="Dynein_HC_stalk"/>
</dbReference>
<dbReference type="Pfam" id="PF17852">
    <property type="entry name" value="Dynein_AAA_lid"/>
    <property type="match status" value="1"/>
</dbReference>
<dbReference type="InterPro" id="IPR041658">
    <property type="entry name" value="AAA_lid_11"/>
</dbReference>
<dbReference type="InterPro" id="IPR035699">
    <property type="entry name" value="AAA_6"/>
</dbReference>
<dbReference type="Gene3D" id="1.10.8.710">
    <property type="match status" value="1"/>
</dbReference>
<evidence type="ECO:0000256" key="3">
    <source>
        <dbReference type="ARBA" id="ARBA00022701"/>
    </source>
</evidence>
<comment type="subcellular location">
    <subcellularLocation>
        <location evidence="1">Cytoplasm</location>
        <location evidence="1">Cytoskeleton</location>
        <location evidence="1">Flagellum axoneme</location>
    </subcellularLocation>
</comment>
<keyword evidence="2" id="KW-0963">Cytoplasm</keyword>
<keyword evidence="8" id="KW-0969">Cilium</keyword>
<feature type="domain" description="Dynein heavy chain hydrolytic ATP-binding dynein motor region" evidence="14">
    <location>
        <begin position="1"/>
        <end position="164"/>
    </location>
</feature>
<keyword evidence="23" id="KW-1185">Reference proteome</keyword>
<dbReference type="Gene3D" id="1.20.920.30">
    <property type="match status" value="1"/>
</dbReference>
<evidence type="ECO:0000259" key="20">
    <source>
        <dbReference type="Pfam" id="PF18199"/>
    </source>
</evidence>
<dbReference type="InterPro" id="IPR035706">
    <property type="entry name" value="AAA_9"/>
</dbReference>
<keyword evidence="6" id="KW-0243">Dynein</keyword>
<dbReference type="PANTHER" id="PTHR22878:SF73">
    <property type="entry name" value="DYNEIN AXONEMAL HEAVY CHAIN 1"/>
    <property type="match status" value="1"/>
</dbReference>
<feature type="domain" description="Dynein heavy chain ATP-binding dynein motor region" evidence="17">
    <location>
        <begin position="1421"/>
        <end position="1529"/>
    </location>
</feature>
<evidence type="ECO:0000259" key="21">
    <source>
        <dbReference type="Pfam" id="PF22597"/>
    </source>
</evidence>
<keyword evidence="10" id="KW-0206">Cytoskeleton</keyword>
<feature type="domain" description="Dynein heavy chain region D6 P-loop" evidence="13">
    <location>
        <begin position="1669"/>
        <end position="1782"/>
    </location>
</feature>
<dbReference type="InterPro" id="IPR026983">
    <property type="entry name" value="DHC"/>
</dbReference>
<dbReference type="Pfam" id="PF22597">
    <property type="entry name" value="DYN_lid"/>
    <property type="match status" value="1"/>
</dbReference>
<feature type="coiled-coil region" evidence="12">
    <location>
        <begin position="1076"/>
        <end position="1114"/>
    </location>
</feature>
<evidence type="ECO:0000256" key="7">
    <source>
        <dbReference type="ARBA" id="ARBA00023054"/>
    </source>
</evidence>
<feature type="domain" description="Dynein heavy chain AAA 5 extension" evidence="18">
    <location>
        <begin position="329"/>
        <end position="376"/>
    </location>
</feature>
<dbReference type="InterPro" id="IPR043157">
    <property type="entry name" value="Dynein_AAA1S"/>
</dbReference>
<evidence type="ECO:0000259" key="19">
    <source>
        <dbReference type="Pfam" id="PF18198"/>
    </source>
</evidence>
<keyword evidence="9" id="KW-0505">Motor protein</keyword>
<keyword evidence="7 12" id="KW-0175">Coiled coil</keyword>
<dbReference type="InterPro" id="IPR024317">
    <property type="entry name" value="Dynein_heavy_chain_D4_dom"/>
</dbReference>
<dbReference type="Pfam" id="PF12777">
    <property type="entry name" value="MT"/>
    <property type="match status" value="1"/>
</dbReference>
<evidence type="ECO:0000256" key="2">
    <source>
        <dbReference type="ARBA" id="ARBA00022490"/>
    </source>
</evidence>
<evidence type="ECO:0000259" key="18">
    <source>
        <dbReference type="Pfam" id="PF17852"/>
    </source>
</evidence>
<dbReference type="Pfam" id="PF03028">
    <property type="entry name" value="Dynein_heavy"/>
    <property type="match status" value="1"/>
</dbReference>
<comment type="caution">
    <text evidence="22">The sequence shown here is derived from an EMBL/GenBank/DDBJ whole genome shotgun (WGS) entry which is preliminary data.</text>
</comment>
<dbReference type="InterPro" id="IPR041228">
    <property type="entry name" value="Dynein_C"/>
</dbReference>
<dbReference type="Pfam" id="PF12781">
    <property type="entry name" value="AAA_9"/>
    <property type="match status" value="1"/>
</dbReference>
<dbReference type="Gene3D" id="1.10.8.720">
    <property type="entry name" value="Region D6 of dynein motor"/>
    <property type="match status" value="1"/>
</dbReference>
<dbReference type="Gene3D" id="1.20.920.20">
    <property type="match status" value="1"/>
</dbReference>
<dbReference type="Pfam" id="PF12780">
    <property type="entry name" value="AAA_8"/>
    <property type="match status" value="1"/>
</dbReference>